<dbReference type="GeneID" id="94289631"/>
<accession>A0A836HWI1</accession>
<dbReference type="InterPro" id="IPR036412">
    <property type="entry name" value="HAD-like_sf"/>
</dbReference>
<reference evidence="4 5" key="1">
    <citation type="submission" date="2021-02" db="EMBL/GenBank/DDBJ databases">
        <title>Porcisia hertigi Genome sequencing and assembly.</title>
        <authorList>
            <person name="Almutairi H."/>
            <person name="Gatherer D."/>
        </authorList>
    </citation>
    <scope>NUCLEOTIDE SEQUENCE [LARGE SCALE GENOMIC DNA]</scope>
    <source>
        <strain evidence="4 5">C119</strain>
    </source>
</reference>
<protein>
    <submittedName>
        <fullName evidence="4">Uncharacterized protein</fullName>
    </submittedName>
</protein>
<dbReference type="Gene3D" id="3.40.50.1000">
    <property type="entry name" value="HAD superfamily/HAD-like"/>
    <property type="match status" value="1"/>
</dbReference>
<dbReference type="GO" id="GO:0016787">
    <property type="term" value="F:hydrolase activity"/>
    <property type="evidence" value="ECO:0007669"/>
    <property type="project" value="UniProtKB-KW"/>
</dbReference>
<dbReference type="Proteomes" id="UP000674318">
    <property type="component" value="Chromosome 28"/>
</dbReference>
<comment type="cofactor">
    <cofactor evidence="1">
        <name>Mg(2+)</name>
        <dbReference type="ChEBI" id="CHEBI:18420"/>
    </cofactor>
</comment>
<dbReference type="OrthoDB" id="27226at2759"/>
<gene>
    <name evidence="4" type="ORF">JKF63_03552</name>
</gene>
<dbReference type="EMBL" id="JAFJZO010000028">
    <property type="protein sequence ID" value="KAG5500459.1"/>
    <property type="molecule type" value="Genomic_DNA"/>
</dbReference>
<keyword evidence="3" id="KW-0460">Magnesium</keyword>
<dbReference type="InterPro" id="IPR023214">
    <property type="entry name" value="HAD_sf"/>
</dbReference>
<evidence type="ECO:0000313" key="4">
    <source>
        <dbReference type="EMBL" id="KAG5500459.1"/>
    </source>
</evidence>
<name>A0A836HWI1_9TRYP</name>
<comment type="caution">
    <text evidence="4">The sequence shown here is derived from an EMBL/GenBank/DDBJ whole genome shotgun (WGS) entry which is preliminary data.</text>
</comment>
<evidence type="ECO:0000256" key="2">
    <source>
        <dbReference type="ARBA" id="ARBA00022801"/>
    </source>
</evidence>
<evidence type="ECO:0000256" key="1">
    <source>
        <dbReference type="ARBA" id="ARBA00001946"/>
    </source>
</evidence>
<dbReference type="Gene3D" id="3.30.1240.10">
    <property type="match status" value="1"/>
</dbReference>
<dbReference type="RefSeq" id="XP_067755793.1">
    <property type="nucleotide sequence ID" value="XM_067899554.1"/>
</dbReference>
<dbReference type="KEGG" id="phet:94289631"/>
<dbReference type="PANTHER" id="PTHR47267:SF4">
    <property type="entry name" value="PYRIDOXAL PHOSPHATE PHOSPHATASE YIGL"/>
    <property type="match status" value="1"/>
</dbReference>
<sequence>MFHTIWLRARTSAAGACGATAPGLPPFRFVASDMDGTVLSPHHILSEYTTETLRRLTQELHVPFIFATGRVYADVAIINQEMQRFFQARRRQIPLTSATACTGTPTYIITSNGAVIHNAETGELVHEHALDPDIVRELYHLLPVSETRINTGIIQGDHWFYRMDWEEMLRFHKQSGYRYQVLERIPDSAQLSGIQTRSTQPASSSAVGGSLQHVHKIFFSSWDRPRLEKLEAMLQNRYGEELTVTFSSSYNIDITGKGVTKASALETLYSVMTPLPHETASTATPGQRLKATVAFGDDLNDGAMLQRAGLGFIMGNCNPQLLQRCPNLEVIQTNAEDGVARKLVEVFNLE</sequence>
<organism evidence="4 5">
    <name type="scientific">Porcisia hertigi</name>
    <dbReference type="NCBI Taxonomy" id="2761500"/>
    <lineage>
        <taxon>Eukaryota</taxon>
        <taxon>Discoba</taxon>
        <taxon>Euglenozoa</taxon>
        <taxon>Kinetoplastea</taxon>
        <taxon>Metakinetoplastina</taxon>
        <taxon>Trypanosomatida</taxon>
        <taxon>Trypanosomatidae</taxon>
        <taxon>Leishmaniinae</taxon>
        <taxon>Porcisia</taxon>
    </lineage>
</organism>
<dbReference type="AlphaFoldDB" id="A0A836HWI1"/>
<dbReference type="PANTHER" id="PTHR47267">
    <property type="match status" value="1"/>
</dbReference>
<keyword evidence="5" id="KW-1185">Reference proteome</keyword>
<dbReference type="SUPFAM" id="SSF56784">
    <property type="entry name" value="HAD-like"/>
    <property type="match status" value="1"/>
</dbReference>
<dbReference type="Pfam" id="PF08282">
    <property type="entry name" value="Hydrolase_3"/>
    <property type="match status" value="1"/>
</dbReference>
<dbReference type="PROSITE" id="PS01228">
    <property type="entry name" value="COF_1"/>
    <property type="match status" value="1"/>
</dbReference>
<proteinExistence type="predicted"/>
<evidence type="ECO:0000256" key="3">
    <source>
        <dbReference type="ARBA" id="ARBA00022842"/>
    </source>
</evidence>
<evidence type="ECO:0000313" key="5">
    <source>
        <dbReference type="Proteomes" id="UP000674318"/>
    </source>
</evidence>
<keyword evidence="2" id="KW-0378">Hydrolase</keyword>